<feature type="transmembrane region" description="Helical" evidence="1">
    <location>
        <begin position="53"/>
        <end position="71"/>
    </location>
</feature>
<organism evidence="2 3">
    <name type="scientific">Pseudomonas benzopyrenica</name>
    <dbReference type="NCBI Taxonomy" id="2993566"/>
    <lineage>
        <taxon>Bacteria</taxon>
        <taxon>Pseudomonadati</taxon>
        <taxon>Pseudomonadota</taxon>
        <taxon>Gammaproteobacteria</taxon>
        <taxon>Pseudomonadales</taxon>
        <taxon>Pseudomonadaceae</taxon>
        <taxon>Pseudomonas</taxon>
    </lineage>
</organism>
<evidence type="ECO:0000256" key="1">
    <source>
        <dbReference type="SAM" id="Phobius"/>
    </source>
</evidence>
<evidence type="ECO:0000313" key="2">
    <source>
        <dbReference type="EMBL" id="WWM65550.1"/>
    </source>
</evidence>
<keyword evidence="1" id="KW-0472">Membrane</keyword>
<dbReference type="EMBL" id="CP145723">
    <property type="protein sequence ID" value="WWM65550.1"/>
    <property type="molecule type" value="Genomic_DNA"/>
</dbReference>
<proteinExistence type="predicted"/>
<protein>
    <recommendedName>
        <fullName evidence="4">Inner membrane protein</fullName>
    </recommendedName>
</protein>
<name>A0ABZ2FPF8_9PSED</name>
<keyword evidence="1" id="KW-1133">Transmembrane helix</keyword>
<sequence length="90" mass="9732">MEALDLLQWPAMAITLLAAWLVASQRQGRRNLGFWVFLLSNGLWIAWGLQAEAYALIVLQLGLAAMNLRGVRRNASEAPAAAVAEASGRA</sequence>
<reference evidence="2 3" key="1">
    <citation type="submission" date="2024-02" db="EMBL/GenBank/DDBJ databases">
        <title>The whole genome sequence of Pseudomonas benzopyrenica MLY92.</title>
        <authorList>
            <person name="Liu Y."/>
        </authorList>
    </citation>
    <scope>NUCLEOTIDE SEQUENCE [LARGE SCALE GENOMIC DNA]</scope>
    <source>
        <strain evidence="2 3">MLY92</strain>
    </source>
</reference>
<accession>A0ABZ2FPF8</accession>
<evidence type="ECO:0008006" key="4">
    <source>
        <dbReference type="Google" id="ProtNLM"/>
    </source>
</evidence>
<keyword evidence="3" id="KW-1185">Reference proteome</keyword>
<feature type="transmembrane region" description="Helical" evidence="1">
    <location>
        <begin position="6"/>
        <end position="23"/>
    </location>
</feature>
<feature type="transmembrane region" description="Helical" evidence="1">
    <location>
        <begin position="30"/>
        <end position="47"/>
    </location>
</feature>
<gene>
    <name evidence="2" type="ORF">V6W80_17755</name>
</gene>
<dbReference type="RefSeq" id="WP_231354604.1">
    <property type="nucleotide sequence ID" value="NZ_CP145723.1"/>
</dbReference>
<evidence type="ECO:0000313" key="3">
    <source>
        <dbReference type="Proteomes" id="UP001372714"/>
    </source>
</evidence>
<dbReference type="Proteomes" id="UP001372714">
    <property type="component" value="Chromosome"/>
</dbReference>
<keyword evidence="1" id="KW-0812">Transmembrane</keyword>